<dbReference type="OrthoDB" id="9814012at2"/>
<evidence type="ECO:0000256" key="2">
    <source>
        <dbReference type="ARBA" id="ARBA00022692"/>
    </source>
</evidence>
<reference evidence="6 7" key="1">
    <citation type="journal article" date="2014" name="Genome Announc.">
        <title>Genome Sequence of a Promising Hydrogen-Producing Facultative Anaerobic Bacterium, Brevundimonas naejangsanensis Strain B1.</title>
        <authorList>
            <person name="Su H."/>
            <person name="Zhang T."/>
            <person name="Bao M."/>
            <person name="Jiang Y."/>
            <person name="Wang Y."/>
            <person name="Tan T."/>
        </authorList>
    </citation>
    <scope>NUCLEOTIDE SEQUENCE [LARGE SCALE GENOMIC DNA]</scope>
    <source>
        <strain evidence="6 7">B1</strain>
    </source>
</reference>
<feature type="transmembrane region" description="Helical" evidence="5">
    <location>
        <begin position="61"/>
        <end position="81"/>
    </location>
</feature>
<dbReference type="InterPro" id="IPR006603">
    <property type="entry name" value="PQ-loop_rpt"/>
</dbReference>
<dbReference type="STRING" id="588932.DA69_04140"/>
<sequence length="95" mass="10218">MSELVANIVGSAAAVCSITSFAPQGVKIWKEKDASAVSLKTYGLTVTCFILWVIYGVMTEAWPVTIANACALAMASGVLFMKWRFRDNGPRVAKS</sequence>
<evidence type="ECO:0000256" key="5">
    <source>
        <dbReference type="SAM" id="Phobius"/>
    </source>
</evidence>
<evidence type="ECO:0000256" key="1">
    <source>
        <dbReference type="ARBA" id="ARBA00004141"/>
    </source>
</evidence>
<dbReference type="RefSeq" id="WP_025977328.1">
    <property type="nucleotide sequence ID" value="NZ_CP015614.1"/>
</dbReference>
<protein>
    <recommendedName>
        <fullName evidence="8">PQ-loop repeat-containing protein</fullName>
    </recommendedName>
</protein>
<keyword evidence="2 5" id="KW-0812">Transmembrane</keyword>
<name>A0A172Y4D8_9CAUL</name>
<accession>A0A172Y4D8</accession>
<dbReference type="KEGG" id="bne:DA69_04140"/>
<dbReference type="EMBL" id="CP015614">
    <property type="protein sequence ID" value="ANF54006.1"/>
    <property type="molecule type" value="Genomic_DNA"/>
</dbReference>
<comment type="subcellular location">
    <subcellularLocation>
        <location evidence="1">Membrane</location>
        <topology evidence="1">Multi-pass membrane protein</topology>
    </subcellularLocation>
</comment>
<keyword evidence="3 5" id="KW-1133">Transmembrane helix</keyword>
<dbReference type="Gene3D" id="1.20.1280.290">
    <property type="match status" value="1"/>
</dbReference>
<keyword evidence="7" id="KW-1185">Reference proteome</keyword>
<dbReference type="eggNOG" id="COG4095">
    <property type="taxonomic scope" value="Bacteria"/>
</dbReference>
<proteinExistence type="predicted"/>
<feature type="transmembrane region" description="Helical" evidence="5">
    <location>
        <begin position="37"/>
        <end position="55"/>
    </location>
</feature>
<keyword evidence="4 5" id="KW-0472">Membrane</keyword>
<dbReference type="AlphaFoldDB" id="A0A172Y4D8"/>
<evidence type="ECO:0000256" key="4">
    <source>
        <dbReference type="ARBA" id="ARBA00023136"/>
    </source>
</evidence>
<organism evidence="6 7">
    <name type="scientific">Brevundimonas naejangsanensis</name>
    <dbReference type="NCBI Taxonomy" id="588932"/>
    <lineage>
        <taxon>Bacteria</taxon>
        <taxon>Pseudomonadati</taxon>
        <taxon>Pseudomonadota</taxon>
        <taxon>Alphaproteobacteria</taxon>
        <taxon>Caulobacterales</taxon>
        <taxon>Caulobacteraceae</taxon>
        <taxon>Brevundimonas</taxon>
    </lineage>
</organism>
<evidence type="ECO:0000313" key="7">
    <source>
        <dbReference type="Proteomes" id="UP000077603"/>
    </source>
</evidence>
<dbReference type="Pfam" id="PF04193">
    <property type="entry name" value="PQ-loop"/>
    <property type="match status" value="1"/>
</dbReference>
<evidence type="ECO:0008006" key="8">
    <source>
        <dbReference type="Google" id="ProtNLM"/>
    </source>
</evidence>
<gene>
    <name evidence="6" type="ORF">DA69_04140</name>
</gene>
<dbReference type="GO" id="GO:0016020">
    <property type="term" value="C:membrane"/>
    <property type="evidence" value="ECO:0007669"/>
    <property type="project" value="UniProtKB-SubCell"/>
</dbReference>
<dbReference type="Proteomes" id="UP000077603">
    <property type="component" value="Chromosome"/>
</dbReference>
<evidence type="ECO:0000256" key="3">
    <source>
        <dbReference type="ARBA" id="ARBA00022989"/>
    </source>
</evidence>
<evidence type="ECO:0000313" key="6">
    <source>
        <dbReference type="EMBL" id="ANF54006.1"/>
    </source>
</evidence>